<reference evidence="12" key="1">
    <citation type="submission" date="2019-05" db="EMBL/GenBank/DDBJ databases">
        <title>Complete genome sequencing of Dialister sp. strain 5BBH33.</title>
        <authorList>
            <person name="Sakamoto M."/>
            <person name="Murakami T."/>
            <person name="Mori H."/>
        </authorList>
    </citation>
    <scope>NUCLEOTIDE SEQUENCE [LARGE SCALE GENOMIC DNA]</scope>
    <source>
        <strain evidence="12">5BBH33</strain>
    </source>
</reference>
<evidence type="ECO:0000256" key="6">
    <source>
        <dbReference type="ARBA" id="ARBA00023303"/>
    </source>
</evidence>
<dbReference type="PANTHER" id="PTHR28259">
    <property type="entry name" value="FLUORIDE EXPORT PROTEIN 1-RELATED"/>
    <property type="match status" value="1"/>
</dbReference>
<sequence length="128" mass="13835">MQNYLFPLWVALGGALGSLCRYGTTIYMARMAGTYFPFGTLAVNGAGSFLIGLLSVLLVKAYPNPAAAAFLITGFLGGLTTFSSFMNETMQYLQAGDILQGFLYLFLQLAGGLLFVMLGWFIGTRVFL</sequence>
<evidence type="ECO:0000256" key="5">
    <source>
        <dbReference type="ARBA" id="ARBA00023136"/>
    </source>
</evidence>
<feature type="transmembrane region" description="Helical" evidence="10">
    <location>
        <begin position="98"/>
        <end position="122"/>
    </location>
</feature>
<feature type="binding site" evidence="10">
    <location>
        <position position="77"/>
    </location>
    <ligand>
        <name>Na(+)</name>
        <dbReference type="ChEBI" id="CHEBI:29101"/>
        <note>structural</note>
    </ligand>
</feature>
<keyword evidence="4 10" id="KW-1133">Transmembrane helix</keyword>
<evidence type="ECO:0000256" key="2">
    <source>
        <dbReference type="ARBA" id="ARBA00022475"/>
    </source>
</evidence>
<accession>A0A8D4UVA7</accession>
<dbReference type="GO" id="GO:0046872">
    <property type="term" value="F:metal ion binding"/>
    <property type="evidence" value="ECO:0007669"/>
    <property type="project" value="UniProtKB-KW"/>
</dbReference>
<dbReference type="OrthoDB" id="9815830at2"/>
<evidence type="ECO:0000313" key="12">
    <source>
        <dbReference type="Proteomes" id="UP000320585"/>
    </source>
</evidence>
<keyword evidence="10" id="KW-0813">Transport</keyword>
<dbReference type="AlphaFoldDB" id="A0A8D4UVA7"/>
<dbReference type="GeneID" id="92716821"/>
<keyword evidence="10" id="KW-0479">Metal-binding</keyword>
<keyword evidence="5 10" id="KW-0472">Membrane</keyword>
<dbReference type="GO" id="GO:0062054">
    <property type="term" value="F:fluoride channel activity"/>
    <property type="evidence" value="ECO:0007669"/>
    <property type="project" value="UniProtKB-UniRule"/>
</dbReference>
<evidence type="ECO:0000256" key="1">
    <source>
        <dbReference type="ARBA" id="ARBA00004651"/>
    </source>
</evidence>
<dbReference type="RefSeq" id="WP_022381994.1">
    <property type="nucleotide sequence ID" value="NZ_AP019697.1"/>
</dbReference>
<evidence type="ECO:0000256" key="8">
    <source>
        <dbReference type="ARBA" id="ARBA00035585"/>
    </source>
</evidence>
<keyword evidence="10" id="KW-0406">Ion transport</keyword>
<evidence type="ECO:0000256" key="7">
    <source>
        <dbReference type="ARBA" id="ARBA00035120"/>
    </source>
</evidence>
<name>A0A8D4UVA7_9FIRM</name>
<dbReference type="InterPro" id="IPR003691">
    <property type="entry name" value="FluC"/>
</dbReference>
<comment type="catalytic activity">
    <reaction evidence="8">
        <text>fluoride(in) = fluoride(out)</text>
        <dbReference type="Rhea" id="RHEA:76159"/>
        <dbReference type="ChEBI" id="CHEBI:17051"/>
    </reaction>
    <physiologicalReaction direction="left-to-right" evidence="8">
        <dbReference type="Rhea" id="RHEA:76160"/>
    </physiologicalReaction>
</comment>
<keyword evidence="10" id="KW-0915">Sodium</keyword>
<keyword evidence="2 10" id="KW-1003">Cell membrane</keyword>
<gene>
    <name evidence="10 11" type="primary">crcB</name>
    <name evidence="10" type="synonym">fluC</name>
    <name evidence="11" type="ORF">Dia5BBH33_15980</name>
</gene>
<evidence type="ECO:0000256" key="3">
    <source>
        <dbReference type="ARBA" id="ARBA00022692"/>
    </source>
</evidence>
<evidence type="ECO:0000256" key="4">
    <source>
        <dbReference type="ARBA" id="ARBA00022989"/>
    </source>
</evidence>
<dbReference type="NCBIfam" id="TIGR00494">
    <property type="entry name" value="crcB"/>
    <property type="match status" value="1"/>
</dbReference>
<dbReference type="EMBL" id="AP019697">
    <property type="protein sequence ID" value="BBK25663.1"/>
    <property type="molecule type" value="Genomic_DNA"/>
</dbReference>
<evidence type="ECO:0000313" key="11">
    <source>
        <dbReference type="EMBL" id="BBK25663.1"/>
    </source>
</evidence>
<organism evidence="11 12">
    <name type="scientific">Dialister hominis</name>
    <dbReference type="NCBI Taxonomy" id="2582419"/>
    <lineage>
        <taxon>Bacteria</taxon>
        <taxon>Bacillati</taxon>
        <taxon>Bacillota</taxon>
        <taxon>Negativicutes</taxon>
        <taxon>Veillonellales</taxon>
        <taxon>Veillonellaceae</taxon>
        <taxon>Dialister</taxon>
    </lineage>
</organism>
<dbReference type="Proteomes" id="UP000320585">
    <property type="component" value="Chromosome"/>
</dbReference>
<protein>
    <recommendedName>
        <fullName evidence="10">Fluoride-specific ion channel FluC</fullName>
    </recommendedName>
</protein>
<comment type="subcellular location">
    <subcellularLocation>
        <location evidence="1 10">Cell membrane</location>
        <topology evidence="1 10">Multi-pass membrane protein</topology>
    </subcellularLocation>
</comment>
<comment type="activity regulation">
    <text evidence="10">Na(+) is not transported, but it plays an essential structural role and its presence is essential for fluoride channel function.</text>
</comment>
<keyword evidence="3 10" id="KW-0812">Transmembrane</keyword>
<comment type="function">
    <text evidence="9 10">Fluoride-specific ion channel. Important for reducing fluoride concentration in the cell, thus reducing its toxicity.</text>
</comment>
<dbReference type="KEGG" id="dho:Dia5BBH33_15980"/>
<proteinExistence type="inferred from homology"/>
<feature type="transmembrane region" description="Helical" evidence="10">
    <location>
        <begin position="36"/>
        <end position="59"/>
    </location>
</feature>
<evidence type="ECO:0000256" key="9">
    <source>
        <dbReference type="ARBA" id="ARBA00049940"/>
    </source>
</evidence>
<keyword evidence="12" id="KW-1185">Reference proteome</keyword>
<keyword evidence="6 10" id="KW-0407">Ion channel</keyword>
<feature type="binding site" evidence="10">
    <location>
        <position position="80"/>
    </location>
    <ligand>
        <name>Na(+)</name>
        <dbReference type="ChEBI" id="CHEBI:29101"/>
        <note>structural</note>
    </ligand>
</feature>
<dbReference type="GO" id="GO:0140114">
    <property type="term" value="P:cellular detoxification of fluoride"/>
    <property type="evidence" value="ECO:0007669"/>
    <property type="project" value="UniProtKB-UniRule"/>
</dbReference>
<feature type="transmembrane region" description="Helical" evidence="10">
    <location>
        <begin position="66"/>
        <end position="86"/>
    </location>
</feature>
<comment type="similarity">
    <text evidence="7 10">Belongs to the fluoride channel Fluc/FEX (TC 1.A.43) family.</text>
</comment>
<dbReference type="GO" id="GO:0005886">
    <property type="term" value="C:plasma membrane"/>
    <property type="evidence" value="ECO:0007669"/>
    <property type="project" value="UniProtKB-SubCell"/>
</dbReference>
<evidence type="ECO:0000256" key="10">
    <source>
        <dbReference type="HAMAP-Rule" id="MF_00454"/>
    </source>
</evidence>
<dbReference type="PANTHER" id="PTHR28259:SF1">
    <property type="entry name" value="FLUORIDE EXPORT PROTEIN 1-RELATED"/>
    <property type="match status" value="1"/>
</dbReference>
<dbReference type="Pfam" id="PF02537">
    <property type="entry name" value="CRCB"/>
    <property type="match status" value="1"/>
</dbReference>
<dbReference type="HAMAP" id="MF_00454">
    <property type="entry name" value="FluC"/>
    <property type="match status" value="1"/>
</dbReference>